<dbReference type="InterPro" id="IPR036291">
    <property type="entry name" value="NAD(P)-bd_dom_sf"/>
</dbReference>
<dbReference type="Pfam" id="PF13460">
    <property type="entry name" value="NAD_binding_10"/>
    <property type="match status" value="1"/>
</dbReference>
<dbReference type="RefSeq" id="WP_147255778.1">
    <property type="nucleotide sequence ID" value="NZ_VIWU01000001.1"/>
</dbReference>
<dbReference type="PANTHER" id="PTHR43162">
    <property type="match status" value="1"/>
</dbReference>
<dbReference type="PANTHER" id="PTHR43162:SF1">
    <property type="entry name" value="PRESTALK A DIFFERENTIATION PROTEIN A"/>
    <property type="match status" value="1"/>
</dbReference>
<evidence type="ECO:0000259" key="1">
    <source>
        <dbReference type="Pfam" id="PF13460"/>
    </source>
</evidence>
<evidence type="ECO:0000313" key="2">
    <source>
        <dbReference type="EMBL" id="TWF76516.1"/>
    </source>
</evidence>
<keyword evidence="3" id="KW-1185">Reference proteome</keyword>
<proteinExistence type="predicted"/>
<dbReference type="Gene3D" id="3.90.25.10">
    <property type="entry name" value="UDP-galactose 4-epimerase, domain 1"/>
    <property type="match status" value="1"/>
</dbReference>
<sequence length="280" mass="30053">MGSTVLVTGATGKTGRRLIPLLLDHGVTVRAASRTPVPERLGVEPVRFDWLDETTHQAVLDGVDAVYAISDPSNWSNQSFEAFLERATGGSRRVVLLSSFGVDRAPANDPMRRVELLVERSGTVLRPTMFMQDFSEDHWSNQVTSIRERGEITLPNVRARVSYVSTADIAAIAAAALTEDGHQGKGYTITGPEALTSAQVAEHISAAAGRPVHPVEVDREGIRAGLLAYGYPAGSVEYVSPGYAAGFVAMDVVNDTVTKVTGRPATTFAEFAKDVADAWR</sequence>
<dbReference type="InterPro" id="IPR016040">
    <property type="entry name" value="NAD(P)-bd_dom"/>
</dbReference>
<evidence type="ECO:0000313" key="3">
    <source>
        <dbReference type="Proteomes" id="UP000321261"/>
    </source>
</evidence>
<organism evidence="2 3">
    <name type="scientific">Pseudonocardia hierapolitana</name>
    <dbReference type="NCBI Taxonomy" id="1128676"/>
    <lineage>
        <taxon>Bacteria</taxon>
        <taxon>Bacillati</taxon>
        <taxon>Actinomycetota</taxon>
        <taxon>Actinomycetes</taxon>
        <taxon>Pseudonocardiales</taxon>
        <taxon>Pseudonocardiaceae</taxon>
        <taxon>Pseudonocardia</taxon>
    </lineage>
</organism>
<gene>
    <name evidence="2" type="ORF">FHX44_112406</name>
</gene>
<protein>
    <submittedName>
        <fullName evidence="2">Uncharacterized protein YbjT (DUF2867 family)</fullName>
    </submittedName>
</protein>
<dbReference type="SUPFAM" id="SSF51735">
    <property type="entry name" value="NAD(P)-binding Rossmann-fold domains"/>
    <property type="match status" value="1"/>
</dbReference>
<feature type="domain" description="NAD(P)-binding" evidence="1">
    <location>
        <begin position="9"/>
        <end position="178"/>
    </location>
</feature>
<name>A0A561SNU6_9PSEU</name>
<dbReference type="EMBL" id="VIWU01000001">
    <property type="protein sequence ID" value="TWF76516.1"/>
    <property type="molecule type" value="Genomic_DNA"/>
</dbReference>
<reference evidence="2 3" key="1">
    <citation type="submission" date="2019-06" db="EMBL/GenBank/DDBJ databases">
        <title>Sequencing the genomes of 1000 actinobacteria strains.</title>
        <authorList>
            <person name="Klenk H.-P."/>
        </authorList>
    </citation>
    <scope>NUCLEOTIDE SEQUENCE [LARGE SCALE GENOMIC DNA]</scope>
    <source>
        <strain evidence="2 3">DSM 45671</strain>
    </source>
</reference>
<dbReference type="AlphaFoldDB" id="A0A561SNU6"/>
<accession>A0A561SNU6</accession>
<dbReference type="Gene3D" id="3.40.50.720">
    <property type="entry name" value="NAD(P)-binding Rossmann-like Domain"/>
    <property type="match status" value="1"/>
</dbReference>
<comment type="caution">
    <text evidence="2">The sequence shown here is derived from an EMBL/GenBank/DDBJ whole genome shotgun (WGS) entry which is preliminary data.</text>
</comment>
<dbReference type="Proteomes" id="UP000321261">
    <property type="component" value="Unassembled WGS sequence"/>
</dbReference>
<dbReference type="InterPro" id="IPR051604">
    <property type="entry name" value="Ergot_Alk_Oxidoreductase"/>
</dbReference>
<dbReference type="OrthoDB" id="3250520at2"/>